<proteinExistence type="predicted"/>
<sequence length="128" mass="13860">MDYSCVPFGYLINLTQSHQIWTVRSLSVSKPVASFLFLSHAQPAPDPSPPGPCRLPACAAPPLLQAIWCPLPAGRRGNTCFPACRRCNACLPQPLLLCCLLLPCCRRRTLSTAPAQANQGGLRLGYDL</sequence>
<dbReference type="Proteomes" id="UP001341281">
    <property type="component" value="Chromosome 10"/>
</dbReference>
<dbReference type="AlphaFoldDB" id="A0AAQ3XGD4"/>
<keyword evidence="2" id="KW-1185">Reference proteome</keyword>
<evidence type="ECO:0000313" key="1">
    <source>
        <dbReference type="EMBL" id="WVZ98796.1"/>
    </source>
</evidence>
<gene>
    <name evidence="1" type="ORF">U9M48_044179</name>
</gene>
<reference evidence="1 2" key="1">
    <citation type="submission" date="2024-02" db="EMBL/GenBank/DDBJ databases">
        <title>High-quality chromosome-scale genome assembly of Pensacola bahiagrass (Paspalum notatum Flugge var. saurae).</title>
        <authorList>
            <person name="Vega J.M."/>
            <person name="Podio M."/>
            <person name="Orjuela J."/>
            <person name="Siena L.A."/>
            <person name="Pessino S.C."/>
            <person name="Combes M.C."/>
            <person name="Mariac C."/>
            <person name="Albertini E."/>
            <person name="Pupilli F."/>
            <person name="Ortiz J.P.A."/>
            <person name="Leblanc O."/>
        </authorList>
    </citation>
    <scope>NUCLEOTIDE SEQUENCE [LARGE SCALE GENOMIC DNA]</scope>
    <source>
        <strain evidence="1">R1</strain>
        <tissue evidence="1">Leaf</tissue>
    </source>
</reference>
<organism evidence="1 2">
    <name type="scientific">Paspalum notatum var. saurae</name>
    <dbReference type="NCBI Taxonomy" id="547442"/>
    <lineage>
        <taxon>Eukaryota</taxon>
        <taxon>Viridiplantae</taxon>
        <taxon>Streptophyta</taxon>
        <taxon>Embryophyta</taxon>
        <taxon>Tracheophyta</taxon>
        <taxon>Spermatophyta</taxon>
        <taxon>Magnoliopsida</taxon>
        <taxon>Liliopsida</taxon>
        <taxon>Poales</taxon>
        <taxon>Poaceae</taxon>
        <taxon>PACMAD clade</taxon>
        <taxon>Panicoideae</taxon>
        <taxon>Andropogonodae</taxon>
        <taxon>Paspaleae</taxon>
        <taxon>Paspalinae</taxon>
        <taxon>Paspalum</taxon>
    </lineage>
</organism>
<protein>
    <submittedName>
        <fullName evidence="1">Uncharacterized protein</fullName>
    </submittedName>
</protein>
<evidence type="ECO:0000313" key="2">
    <source>
        <dbReference type="Proteomes" id="UP001341281"/>
    </source>
</evidence>
<name>A0AAQ3XGD4_PASNO</name>
<dbReference type="EMBL" id="CP144754">
    <property type="protein sequence ID" value="WVZ98796.1"/>
    <property type="molecule type" value="Genomic_DNA"/>
</dbReference>
<accession>A0AAQ3XGD4</accession>